<evidence type="ECO:0000256" key="6">
    <source>
        <dbReference type="SAM" id="Phobius"/>
    </source>
</evidence>
<comment type="caution">
    <text evidence="7">The sequence shown here is derived from an EMBL/GenBank/DDBJ whole genome shotgun (WGS) entry which is preliminary data.</text>
</comment>
<evidence type="ECO:0000256" key="4">
    <source>
        <dbReference type="ARBA" id="ARBA00022989"/>
    </source>
</evidence>
<evidence type="ECO:0000256" key="2">
    <source>
        <dbReference type="ARBA" id="ARBA00007375"/>
    </source>
</evidence>
<evidence type="ECO:0008006" key="9">
    <source>
        <dbReference type="Google" id="ProtNLM"/>
    </source>
</evidence>
<proteinExistence type="inferred from homology"/>
<accession>A0ABX1RV72</accession>
<evidence type="ECO:0000256" key="3">
    <source>
        <dbReference type="ARBA" id="ARBA00022692"/>
    </source>
</evidence>
<evidence type="ECO:0000313" key="8">
    <source>
        <dbReference type="Proteomes" id="UP000746690"/>
    </source>
</evidence>
<dbReference type="PANTHER" id="PTHR31885:SF6">
    <property type="entry name" value="GH04784P"/>
    <property type="match status" value="1"/>
</dbReference>
<reference evidence="7 8" key="1">
    <citation type="submission" date="2020-04" db="EMBL/GenBank/DDBJ databases">
        <title>A Flavivirga sp. nov.</title>
        <authorList>
            <person name="Sun X."/>
        </authorList>
    </citation>
    <scope>NUCLEOTIDE SEQUENCE [LARGE SCALE GENOMIC DNA]</scope>
    <source>
        <strain evidence="7 8">Y03</strain>
    </source>
</reference>
<keyword evidence="8" id="KW-1185">Reference proteome</keyword>
<feature type="transmembrane region" description="Helical" evidence="6">
    <location>
        <begin position="62"/>
        <end position="81"/>
    </location>
</feature>
<keyword evidence="3 6" id="KW-0812">Transmembrane</keyword>
<evidence type="ECO:0000313" key="7">
    <source>
        <dbReference type="EMBL" id="NMH86683.1"/>
    </source>
</evidence>
<organism evidence="7 8">
    <name type="scientific">Flavivirga algicola</name>
    <dbReference type="NCBI Taxonomy" id="2729136"/>
    <lineage>
        <taxon>Bacteria</taxon>
        <taxon>Pseudomonadati</taxon>
        <taxon>Bacteroidota</taxon>
        <taxon>Flavobacteriia</taxon>
        <taxon>Flavobacteriales</taxon>
        <taxon>Flavobacteriaceae</taxon>
        <taxon>Flavivirga</taxon>
    </lineage>
</organism>
<feature type="transmembrane region" description="Helical" evidence="6">
    <location>
        <begin position="87"/>
        <end position="104"/>
    </location>
</feature>
<dbReference type="EMBL" id="JABBHF010000002">
    <property type="protein sequence ID" value="NMH86683.1"/>
    <property type="molecule type" value="Genomic_DNA"/>
</dbReference>
<gene>
    <name evidence="7" type="ORF">HHX25_04150</name>
</gene>
<keyword evidence="4 6" id="KW-1133">Transmembrane helix</keyword>
<comment type="subcellular location">
    <subcellularLocation>
        <location evidence="1">Membrane</location>
        <topology evidence="1">Multi-pass membrane protein</topology>
    </subcellularLocation>
</comment>
<keyword evidence="5 6" id="KW-0472">Membrane</keyword>
<feature type="transmembrane region" description="Helical" evidence="6">
    <location>
        <begin position="30"/>
        <end position="50"/>
    </location>
</feature>
<feature type="transmembrane region" description="Helical" evidence="6">
    <location>
        <begin position="7"/>
        <end position="24"/>
    </location>
</feature>
<dbReference type="Pfam" id="PF07947">
    <property type="entry name" value="YhhN"/>
    <property type="match status" value="1"/>
</dbReference>
<feature type="transmembrane region" description="Helical" evidence="6">
    <location>
        <begin position="173"/>
        <end position="194"/>
    </location>
</feature>
<comment type="similarity">
    <text evidence="2">Belongs to the TMEM86 family.</text>
</comment>
<evidence type="ECO:0000256" key="5">
    <source>
        <dbReference type="ARBA" id="ARBA00023136"/>
    </source>
</evidence>
<name>A0ABX1RV72_9FLAO</name>
<dbReference type="Proteomes" id="UP000746690">
    <property type="component" value="Unassembled WGS sequence"/>
</dbReference>
<sequence length="235" mass="27396">MALFKNIYLFSTLFFSVLFIDILVKLNPDILICRFFSKSLVTTLLLVYYLVNNKEHFKRKRIFVICALLSFLAGDVFLILHTQTICFIIGTFCFILGKVFYVFRFSNKRDFSLIKLSPFLAFCFVYLVGFLISIYNNLNSYFLLILLYLFIAVTTIAFAYLRKGEVNSASYSWVLTGIVFSVLSDNITGLRLFYDNDFAYHSITIMLFYGLSQYFIVLGIIKETNFLFVKKKLFS</sequence>
<dbReference type="PANTHER" id="PTHR31885">
    <property type="entry name" value="GH04784P"/>
    <property type="match status" value="1"/>
</dbReference>
<feature type="transmembrane region" description="Helical" evidence="6">
    <location>
        <begin position="116"/>
        <end position="135"/>
    </location>
</feature>
<dbReference type="RefSeq" id="WP_169670451.1">
    <property type="nucleotide sequence ID" value="NZ_JABBHF010000002.1"/>
</dbReference>
<protein>
    <recommendedName>
        <fullName evidence="9">Lysoplasmalogenase</fullName>
    </recommendedName>
</protein>
<feature type="transmembrane region" description="Helical" evidence="6">
    <location>
        <begin position="200"/>
        <end position="221"/>
    </location>
</feature>
<feature type="transmembrane region" description="Helical" evidence="6">
    <location>
        <begin position="141"/>
        <end position="161"/>
    </location>
</feature>
<dbReference type="InterPro" id="IPR012506">
    <property type="entry name" value="TMEM86B-like"/>
</dbReference>
<evidence type="ECO:0000256" key="1">
    <source>
        <dbReference type="ARBA" id="ARBA00004141"/>
    </source>
</evidence>